<dbReference type="AlphaFoldDB" id="A0A2P2JEN0"/>
<dbReference type="GO" id="GO:0008168">
    <property type="term" value="F:methyltransferase activity"/>
    <property type="evidence" value="ECO:0007669"/>
    <property type="project" value="UniProtKB-KW"/>
</dbReference>
<proteinExistence type="predicted"/>
<sequence>MPHCGSGQYSMLRHTVTVYNQIEAYCIRTLIIIFVF</sequence>
<keyword evidence="1" id="KW-0808">Transferase</keyword>
<reference evidence="1" key="1">
    <citation type="submission" date="2018-02" db="EMBL/GenBank/DDBJ databases">
        <title>Rhizophora mucronata_Transcriptome.</title>
        <authorList>
            <person name="Meera S.P."/>
            <person name="Sreeshan A."/>
            <person name="Augustine A."/>
        </authorList>
    </citation>
    <scope>NUCLEOTIDE SEQUENCE</scope>
    <source>
        <tissue evidence="1">Leaf</tissue>
    </source>
</reference>
<keyword evidence="1" id="KW-0489">Methyltransferase</keyword>
<accession>A0A2P2JEN0</accession>
<dbReference type="EMBL" id="GGEC01011455">
    <property type="protein sequence ID" value="MBW91938.1"/>
    <property type="molecule type" value="Transcribed_RNA"/>
</dbReference>
<organism evidence="1">
    <name type="scientific">Rhizophora mucronata</name>
    <name type="common">Asiatic mangrove</name>
    <dbReference type="NCBI Taxonomy" id="61149"/>
    <lineage>
        <taxon>Eukaryota</taxon>
        <taxon>Viridiplantae</taxon>
        <taxon>Streptophyta</taxon>
        <taxon>Embryophyta</taxon>
        <taxon>Tracheophyta</taxon>
        <taxon>Spermatophyta</taxon>
        <taxon>Magnoliopsida</taxon>
        <taxon>eudicotyledons</taxon>
        <taxon>Gunneridae</taxon>
        <taxon>Pentapetalae</taxon>
        <taxon>rosids</taxon>
        <taxon>fabids</taxon>
        <taxon>Malpighiales</taxon>
        <taxon>Rhizophoraceae</taxon>
        <taxon>Rhizophora</taxon>
    </lineage>
</organism>
<name>A0A2P2JEN0_RHIMU</name>
<dbReference type="GO" id="GO:0032259">
    <property type="term" value="P:methylation"/>
    <property type="evidence" value="ECO:0007669"/>
    <property type="project" value="UniProtKB-KW"/>
</dbReference>
<protein>
    <submittedName>
        <fullName evidence="1">MPBQ/MSBQ methyltransferase</fullName>
    </submittedName>
</protein>
<evidence type="ECO:0000313" key="1">
    <source>
        <dbReference type="EMBL" id="MBW91938.1"/>
    </source>
</evidence>